<feature type="transmembrane region" description="Helical" evidence="8">
    <location>
        <begin position="33"/>
        <end position="54"/>
    </location>
</feature>
<evidence type="ECO:0000256" key="8">
    <source>
        <dbReference type="SAM" id="Phobius"/>
    </source>
</evidence>
<dbReference type="AlphaFoldDB" id="A0AAN8XSR8"/>
<dbReference type="EMBL" id="JAWJWE010000001">
    <property type="protein sequence ID" value="KAK6645506.1"/>
    <property type="molecule type" value="Genomic_DNA"/>
</dbReference>
<feature type="transmembrane region" description="Helical" evidence="8">
    <location>
        <begin position="301"/>
        <end position="317"/>
    </location>
</feature>
<dbReference type="GO" id="GO:0016020">
    <property type="term" value="C:membrane"/>
    <property type="evidence" value="ECO:0007669"/>
    <property type="project" value="UniProtKB-SubCell"/>
</dbReference>
<comment type="caution">
    <text evidence="9">The sequence shown here is derived from an EMBL/GenBank/DDBJ whole genome shotgun (WGS) entry which is preliminary data.</text>
</comment>
<dbReference type="Proteomes" id="UP001372834">
    <property type="component" value="Unassembled WGS sequence"/>
</dbReference>
<keyword evidence="3" id="KW-0813">Transport</keyword>
<evidence type="ECO:0000313" key="10">
    <source>
        <dbReference type="Proteomes" id="UP001372834"/>
    </source>
</evidence>
<evidence type="ECO:0000256" key="1">
    <source>
        <dbReference type="ARBA" id="ARBA00004141"/>
    </source>
</evidence>
<dbReference type="InterPro" id="IPR000175">
    <property type="entry name" value="Na/ntran_symport"/>
</dbReference>
<dbReference type="InterPro" id="IPR037272">
    <property type="entry name" value="SNS_sf"/>
</dbReference>
<keyword evidence="4 8" id="KW-0812">Transmembrane</keyword>
<proteinExistence type="inferred from homology"/>
<dbReference type="SUPFAM" id="SSF161070">
    <property type="entry name" value="SNF-like"/>
    <property type="match status" value="1"/>
</dbReference>
<protein>
    <submittedName>
        <fullName evidence="9">Uncharacterized protein</fullName>
    </submittedName>
</protein>
<gene>
    <name evidence="9" type="ORF">RUM43_001783</name>
</gene>
<sequence>MDVSSSGKWFRSPTVLCRCHKPASTRVPVLNELVLFLSGYGFMLLAASLIKLMVHFNYMRYILYYMFVSLLNFTSPWIMCYKKTYRVCPGCFSVRDIDLCPTISNSSEPCFKPGEKTLAAFLFMQSIGIKGGDQVTKVWVSPSLHERITDAVFHGFFLFILLGMFSVRSFKNLEASIRICFYIALMGYLVLFMIALTQQGFVYALSQLTSDYNTEAFLTLNVWLTTFRRTLIAMKLPEGGHIIFGAFFRYEDVYPQRALYTTLCFALQVICMNTYYSIFVELMRFKLNLTLVQLQLNSEECIIFVLFPTFLGIQAYGHWFSFAYFLILSLMGLWSLLFKIVVLERSITIHFNITGYYAYVRFFITSLIFASLGITITMSSEVLPSLRIHYFSTCNPQLYRFLLLMSEIVQCRFCDDIQFYYKIKVSPFIKLCWVLTTILCFVELFQDDVYHEERINEVLMWTFLVIYFCPLLTGFLFEVVVLAKRKNLMGLLRPMDRFGPPDIEMRIYRLLYNPRLSDKQTQFIQTCNHSCLRNSPAVKIAIEEEVKLIKKLVMELEGSEETRQCELIERIRRLSELLGGLTL</sequence>
<feature type="transmembrane region" description="Helical" evidence="8">
    <location>
        <begin position="179"/>
        <end position="205"/>
    </location>
</feature>
<evidence type="ECO:0000256" key="4">
    <source>
        <dbReference type="ARBA" id="ARBA00022692"/>
    </source>
</evidence>
<comment type="subcellular location">
    <subcellularLocation>
        <location evidence="1">Membrane</location>
        <topology evidence="1">Multi-pass membrane protein</topology>
    </subcellularLocation>
</comment>
<keyword evidence="5" id="KW-0769">Symport</keyword>
<evidence type="ECO:0000256" key="5">
    <source>
        <dbReference type="ARBA" id="ARBA00022847"/>
    </source>
</evidence>
<feature type="transmembrane region" description="Helical" evidence="8">
    <location>
        <begin position="323"/>
        <end position="343"/>
    </location>
</feature>
<feature type="transmembrane region" description="Helical" evidence="8">
    <location>
        <begin position="427"/>
        <end position="446"/>
    </location>
</feature>
<name>A0AAN8XSR8_POLSC</name>
<evidence type="ECO:0000256" key="6">
    <source>
        <dbReference type="ARBA" id="ARBA00022989"/>
    </source>
</evidence>
<feature type="transmembrane region" description="Helical" evidence="8">
    <location>
        <begin position="151"/>
        <end position="167"/>
    </location>
</feature>
<accession>A0AAN8XSR8</accession>
<dbReference type="PROSITE" id="PS50267">
    <property type="entry name" value="NA_NEUROTRAN_SYMP_3"/>
    <property type="match status" value="1"/>
</dbReference>
<organism evidence="9 10">
    <name type="scientific">Polyplax serrata</name>
    <name type="common">Common mouse louse</name>
    <dbReference type="NCBI Taxonomy" id="468196"/>
    <lineage>
        <taxon>Eukaryota</taxon>
        <taxon>Metazoa</taxon>
        <taxon>Ecdysozoa</taxon>
        <taxon>Arthropoda</taxon>
        <taxon>Hexapoda</taxon>
        <taxon>Insecta</taxon>
        <taxon>Pterygota</taxon>
        <taxon>Neoptera</taxon>
        <taxon>Paraneoptera</taxon>
        <taxon>Psocodea</taxon>
        <taxon>Troctomorpha</taxon>
        <taxon>Phthiraptera</taxon>
        <taxon>Anoplura</taxon>
        <taxon>Polyplacidae</taxon>
        <taxon>Polyplax</taxon>
    </lineage>
</organism>
<evidence type="ECO:0000313" key="9">
    <source>
        <dbReference type="EMBL" id="KAK6645506.1"/>
    </source>
</evidence>
<evidence type="ECO:0000256" key="3">
    <source>
        <dbReference type="ARBA" id="ARBA00022448"/>
    </source>
</evidence>
<keyword evidence="7 8" id="KW-0472">Membrane</keyword>
<keyword evidence="6 8" id="KW-1133">Transmembrane helix</keyword>
<feature type="transmembrane region" description="Helical" evidence="8">
    <location>
        <begin position="258"/>
        <end position="280"/>
    </location>
</feature>
<feature type="transmembrane region" description="Helical" evidence="8">
    <location>
        <begin position="355"/>
        <end position="378"/>
    </location>
</feature>
<dbReference type="PRINTS" id="PR00176">
    <property type="entry name" value="NANEUSMPORT"/>
</dbReference>
<feature type="transmembrane region" description="Helical" evidence="8">
    <location>
        <begin position="61"/>
        <end position="79"/>
    </location>
</feature>
<feature type="transmembrane region" description="Helical" evidence="8">
    <location>
        <begin position="458"/>
        <end position="483"/>
    </location>
</feature>
<dbReference type="GO" id="GO:0015293">
    <property type="term" value="F:symporter activity"/>
    <property type="evidence" value="ECO:0007669"/>
    <property type="project" value="UniProtKB-KW"/>
</dbReference>
<evidence type="ECO:0000256" key="7">
    <source>
        <dbReference type="ARBA" id="ARBA00023136"/>
    </source>
</evidence>
<comment type="similarity">
    <text evidence="2">Belongs to the sodium:neurotransmitter symporter (SNF) (TC 2.A.22) family.</text>
</comment>
<evidence type="ECO:0000256" key="2">
    <source>
        <dbReference type="ARBA" id="ARBA00006459"/>
    </source>
</evidence>
<reference evidence="9 10" key="1">
    <citation type="submission" date="2023-10" db="EMBL/GenBank/DDBJ databases">
        <title>Genomes of two closely related lineages of the louse Polyplax serrata with different host specificities.</title>
        <authorList>
            <person name="Martinu J."/>
            <person name="Tarabai H."/>
            <person name="Stefka J."/>
            <person name="Hypsa V."/>
        </authorList>
    </citation>
    <scope>NUCLEOTIDE SEQUENCE [LARGE SCALE GENOMIC DNA]</scope>
    <source>
        <strain evidence="9">HR10_N</strain>
    </source>
</reference>